<accession>A0A845E3B2</accession>
<dbReference type="AlphaFoldDB" id="A0A845E3B2"/>
<sequence length="54" mass="6651">MREDMIRILDQRDYLVKENERLQEELELERMKVLQMKKEQEEQLEKQPLSTMGA</sequence>
<proteinExistence type="predicted"/>
<evidence type="ECO:0000313" key="3">
    <source>
        <dbReference type="Proteomes" id="UP000447393"/>
    </source>
</evidence>
<keyword evidence="1" id="KW-0175">Coiled coil</keyword>
<gene>
    <name evidence="2" type="ORF">GLV98_07435</name>
</gene>
<protein>
    <submittedName>
        <fullName evidence="2">Uncharacterized protein</fullName>
    </submittedName>
</protein>
<feature type="coiled-coil region" evidence="1">
    <location>
        <begin position="12"/>
        <end position="43"/>
    </location>
</feature>
<dbReference type="EMBL" id="WMEZ01000002">
    <property type="protein sequence ID" value="MYL49312.1"/>
    <property type="molecule type" value="Genomic_DNA"/>
</dbReference>
<comment type="caution">
    <text evidence="2">The sequence shown here is derived from an EMBL/GenBank/DDBJ whole genome shotgun (WGS) entry which is preliminary data.</text>
</comment>
<evidence type="ECO:0000313" key="2">
    <source>
        <dbReference type="EMBL" id="MYL49312.1"/>
    </source>
</evidence>
<organism evidence="2 3">
    <name type="scientific">Halobacillus litoralis</name>
    <dbReference type="NCBI Taxonomy" id="45668"/>
    <lineage>
        <taxon>Bacteria</taxon>
        <taxon>Bacillati</taxon>
        <taxon>Bacillota</taxon>
        <taxon>Bacilli</taxon>
        <taxon>Bacillales</taxon>
        <taxon>Bacillaceae</taxon>
        <taxon>Halobacillus</taxon>
    </lineage>
</organism>
<reference evidence="2 3" key="1">
    <citation type="submission" date="2019-11" db="EMBL/GenBank/DDBJ databases">
        <title>Genome sequences of 17 halophilic strains isolated from different environments.</title>
        <authorList>
            <person name="Furrow R.E."/>
        </authorList>
    </citation>
    <scope>NUCLEOTIDE SEQUENCE [LARGE SCALE GENOMIC DNA]</scope>
    <source>
        <strain evidence="2 3">22505_10_Sand</strain>
    </source>
</reference>
<dbReference type="Proteomes" id="UP000447393">
    <property type="component" value="Unassembled WGS sequence"/>
</dbReference>
<name>A0A845E3B2_9BACI</name>
<evidence type="ECO:0000256" key="1">
    <source>
        <dbReference type="SAM" id="Coils"/>
    </source>
</evidence>
<dbReference type="RefSeq" id="WP_160913629.1">
    <property type="nucleotide sequence ID" value="NZ_WMEZ01000002.1"/>
</dbReference>